<dbReference type="InterPro" id="IPR043724">
    <property type="entry name" value="DUF5666"/>
</dbReference>
<feature type="domain" description="DUF5666" evidence="2">
    <location>
        <begin position="150"/>
        <end position="204"/>
    </location>
</feature>
<keyword evidence="4" id="KW-1185">Reference proteome</keyword>
<accession>A0ABY8CDE4</accession>
<name>A0ABY8CDE4_9GAMM</name>
<proteinExistence type="predicted"/>
<evidence type="ECO:0000313" key="3">
    <source>
        <dbReference type="EMBL" id="WEJ62685.1"/>
    </source>
</evidence>
<dbReference type="EMBL" id="CP102381">
    <property type="protein sequence ID" value="WEJ62685.1"/>
    <property type="molecule type" value="Genomic_DNA"/>
</dbReference>
<dbReference type="RefSeq" id="WP_275594941.1">
    <property type="nucleotide sequence ID" value="NZ_CP102381.1"/>
</dbReference>
<dbReference type="PROSITE" id="PS51257">
    <property type="entry name" value="PROKAR_LIPOPROTEIN"/>
    <property type="match status" value="1"/>
</dbReference>
<dbReference type="Proteomes" id="UP001222275">
    <property type="component" value="Chromosome"/>
</dbReference>
<sequence length="363" mass="40060">MFNRLHLSQALYLSASSIKSWLTILIFAFSVSACQILPTETQVAKNSGFGGTGKTADKTTQMASKSGFGGTGKVASNSGFGGTGIIGTITEFGSIWVNGIEVEYDKNVKIVSKVSDNDSLQLGQQVVVETDSSKKTPWTQTIHIFYPIAGQISEVKSDQIVVDGHSIYLNDKTKISEGLELKVGEMVAINGYPDGNNNWLATRVNPNPKAQSIYQVTPDFKFSNKVKHILIETTKPQLVEFNKSFTGLPFNLIESAGSSHKNSERYLLTADVNNGEITRYHLHKHKKAVLDQRHSNTSGFNDNPKLESNDLKQLQELKEVQELQNSQKAVLQNQVEQVKQVQDIKEQFQIINDVKGSLINKGN</sequence>
<protein>
    <submittedName>
        <fullName evidence="3">DUF5666 domain-containing protein</fullName>
    </submittedName>
</protein>
<feature type="region of interest" description="Disordered" evidence="1">
    <location>
        <begin position="47"/>
        <end position="69"/>
    </location>
</feature>
<evidence type="ECO:0000313" key="4">
    <source>
        <dbReference type="Proteomes" id="UP001222275"/>
    </source>
</evidence>
<organism evidence="3 4">
    <name type="scientific">Thiomicrorhabdus lithotrophica</name>
    <dbReference type="NCBI Taxonomy" id="2949997"/>
    <lineage>
        <taxon>Bacteria</taxon>
        <taxon>Pseudomonadati</taxon>
        <taxon>Pseudomonadota</taxon>
        <taxon>Gammaproteobacteria</taxon>
        <taxon>Thiotrichales</taxon>
        <taxon>Piscirickettsiaceae</taxon>
        <taxon>Thiomicrorhabdus</taxon>
    </lineage>
</organism>
<dbReference type="Pfam" id="PF18914">
    <property type="entry name" value="DUF5666"/>
    <property type="match status" value="1"/>
</dbReference>
<gene>
    <name evidence="3" type="ORF">NR989_00135</name>
</gene>
<evidence type="ECO:0000259" key="2">
    <source>
        <dbReference type="Pfam" id="PF18914"/>
    </source>
</evidence>
<reference evidence="3 4" key="1">
    <citation type="submission" date="2022-06" db="EMBL/GenBank/DDBJ databases">
        <title>Thiomicrohabdus sp. nov, an obligately chemolithoautotrophic, sulfur-oxidizing bacterium isolated from beach of Guanyin Mountain. Amoy.</title>
        <authorList>
            <person name="Zhu H."/>
        </authorList>
    </citation>
    <scope>NUCLEOTIDE SEQUENCE [LARGE SCALE GENOMIC DNA]</scope>
    <source>
        <strain evidence="3 4">XGS-01</strain>
    </source>
</reference>
<evidence type="ECO:0000256" key="1">
    <source>
        <dbReference type="SAM" id="MobiDB-lite"/>
    </source>
</evidence>